<dbReference type="Proteomes" id="UP000034164">
    <property type="component" value="Unassembled WGS sequence"/>
</dbReference>
<dbReference type="Pfam" id="PF17184">
    <property type="entry name" value="Rit1_C"/>
    <property type="match status" value="1"/>
</dbReference>
<dbReference type="EMBL" id="LCZI01000124">
    <property type="protein sequence ID" value="KKZ68316.1"/>
    <property type="molecule type" value="Genomic_DNA"/>
</dbReference>
<sequence length="484" mass="54123">MANPDNYPTSISSLYFPSSAHQSISQVLSSLRRSALSITNRLRSIETDSEFTQHVARHYELPLVANERCGSWYIPTERKAGSAYFKSTDGHEGQWNFSLRRLNLQLLDILKENGGCVIVDSTRRGKSMPDALSKTVPIWAAVMNRALFPDEKAFHDVQFPPNFLGPSEESLIGKRIDGFVISLNSLKLNMQELKSRLGKPIKLAWATREYFWPEYPEEEIGDFNLMVLCSASKRVQGAEMSEGGYIQGAGDDSEAWSFGLTPNIFWENKSALFATGEKELPELIGKLIEKHHREMGEEDAVLVRPTKNIYIGRDDRKSGNYPVGGGINKEIPFDLRINCNGREEGEAGAADESLTKSATEGDSKTLNLGCPSAKLGSRHLRKVLNKVEQFVTLHLSHDPSQSLIVTCDNGKDLSAGTILMIICLFYDEGGNYEGPQRDISINKEYIRQRLAWIISSKDDVNPSRSTLQSVNSFLMERPRSRTPP</sequence>
<dbReference type="PIRSF" id="PIRSF007747">
    <property type="entry name" value="Ribosyl_Ptfrase"/>
    <property type="match status" value="1"/>
</dbReference>
<dbReference type="PANTHER" id="PTHR31811">
    <property type="entry name" value="TRNA A64-2'-O-RIBOSYLPHOSPHATE TRANSFERASE"/>
    <property type="match status" value="1"/>
</dbReference>
<accession>A0A0G2JBZ0</accession>
<feature type="domain" description="Rit1 DUSP-like" evidence="1">
    <location>
        <begin position="365"/>
        <end position="474"/>
    </location>
</feature>
<comment type="caution">
    <text evidence="3">The sequence shown here is derived from an EMBL/GenBank/DDBJ whole genome shotgun (WGS) entry which is preliminary data.</text>
</comment>
<dbReference type="AlphaFoldDB" id="A0A0G2JBZ0"/>
<dbReference type="InterPro" id="IPR007306">
    <property type="entry name" value="Rit1"/>
</dbReference>
<protein>
    <submittedName>
        <fullName evidence="3">Initiator tRNA phosphoribosyl transferase</fullName>
    </submittedName>
</protein>
<evidence type="ECO:0000313" key="3">
    <source>
        <dbReference type="EMBL" id="KKZ68316.1"/>
    </source>
</evidence>
<evidence type="ECO:0000313" key="4">
    <source>
        <dbReference type="Proteomes" id="UP000034164"/>
    </source>
</evidence>
<feature type="domain" description="Rit1 N-terminal" evidence="2">
    <location>
        <begin position="31"/>
        <end position="288"/>
    </location>
</feature>
<dbReference type="OrthoDB" id="45256at2759"/>
<dbReference type="InterPro" id="IPR033421">
    <property type="entry name" value="Rit1_DUSP-like"/>
</dbReference>
<name>A0A0G2JBZ0_9EURO</name>
<dbReference type="GO" id="GO:0019988">
    <property type="term" value="P:charged-tRNA amino acid modification"/>
    <property type="evidence" value="ECO:0007669"/>
    <property type="project" value="InterPro"/>
</dbReference>
<dbReference type="PANTHER" id="PTHR31811:SF0">
    <property type="entry name" value="TRNA A64-2'-O-RIBOSYLPHOSPHATE TRANSFERASE"/>
    <property type="match status" value="1"/>
</dbReference>
<gene>
    <name evidence="3" type="ORF">EMCG_05991</name>
</gene>
<dbReference type="InterPro" id="IPR033449">
    <property type="entry name" value="Rit1_N"/>
</dbReference>
<reference evidence="4" key="1">
    <citation type="journal article" date="2015" name="PLoS Genet.">
        <title>The dynamic genome and transcriptome of the human fungal pathogen Blastomyces and close relative Emmonsia.</title>
        <authorList>
            <person name="Munoz J.F."/>
            <person name="Gauthier G.M."/>
            <person name="Desjardins C.A."/>
            <person name="Gallo J.E."/>
            <person name="Holder J."/>
            <person name="Sullivan T.D."/>
            <person name="Marty A.J."/>
            <person name="Carmen J.C."/>
            <person name="Chen Z."/>
            <person name="Ding L."/>
            <person name="Gujja S."/>
            <person name="Magrini V."/>
            <person name="Misas E."/>
            <person name="Mitreva M."/>
            <person name="Priest M."/>
            <person name="Saif S."/>
            <person name="Whiston E.A."/>
            <person name="Young S."/>
            <person name="Zeng Q."/>
            <person name="Goldman W.E."/>
            <person name="Mardis E.R."/>
            <person name="Taylor J.W."/>
            <person name="McEwen J.G."/>
            <person name="Clay O.K."/>
            <person name="Klein B.S."/>
            <person name="Cuomo C.A."/>
        </authorList>
    </citation>
    <scope>NUCLEOTIDE SEQUENCE [LARGE SCALE GENOMIC DNA]</scope>
    <source>
        <strain evidence="4">UAMH 3008</strain>
    </source>
</reference>
<evidence type="ECO:0000259" key="2">
    <source>
        <dbReference type="Pfam" id="PF17184"/>
    </source>
</evidence>
<dbReference type="GO" id="GO:0043399">
    <property type="term" value="F:tRNA adenosine(64)-2'-O-ribosylphosphate transferase activity"/>
    <property type="evidence" value="ECO:0007669"/>
    <property type="project" value="InterPro"/>
</dbReference>
<proteinExistence type="predicted"/>
<dbReference type="GO" id="GO:0005737">
    <property type="term" value="C:cytoplasm"/>
    <property type="evidence" value="ECO:0007669"/>
    <property type="project" value="TreeGrafter"/>
</dbReference>
<organism evidence="3 4">
    <name type="scientific">[Emmonsia] crescens</name>
    <dbReference type="NCBI Taxonomy" id="73230"/>
    <lineage>
        <taxon>Eukaryota</taxon>
        <taxon>Fungi</taxon>
        <taxon>Dikarya</taxon>
        <taxon>Ascomycota</taxon>
        <taxon>Pezizomycotina</taxon>
        <taxon>Eurotiomycetes</taxon>
        <taxon>Eurotiomycetidae</taxon>
        <taxon>Onygenales</taxon>
        <taxon>Ajellomycetaceae</taxon>
        <taxon>Emergomyces</taxon>
    </lineage>
</organism>
<dbReference type="Pfam" id="PF04179">
    <property type="entry name" value="Init_tRNA_PT"/>
    <property type="match status" value="1"/>
</dbReference>
<evidence type="ECO:0000259" key="1">
    <source>
        <dbReference type="Pfam" id="PF04179"/>
    </source>
</evidence>
<keyword evidence="3" id="KW-0808">Transferase</keyword>
<dbReference type="VEuPathDB" id="FungiDB:EMCG_05991"/>